<accession>A0A6J7XJH2</accession>
<proteinExistence type="predicted"/>
<dbReference type="EMBL" id="LR797071">
    <property type="protein sequence ID" value="CAB4184800.1"/>
    <property type="molecule type" value="Genomic_DNA"/>
</dbReference>
<evidence type="ECO:0000313" key="4">
    <source>
        <dbReference type="EMBL" id="CAB4192483.1"/>
    </source>
</evidence>
<dbReference type="InterPro" id="IPR011604">
    <property type="entry name" value="PDDEXK-like_dom_sf"/>
</dbReference>
<organism evidence="5">
    <name type="scientific">uncultured Caudovirales phage</name>
    <dbReference type="NCBI Taxonomy" id="2100421"/>
    <lineage>
        <taxon>Viruses</taxon>
        <taxon>Duplodnaviria</taxon>
        <taxon>Heunggongvirae</taxon>
        <taxon>Uroviricota</taxon>
        <taxon>Caudoviricetes</taxon>
        <taxon>Peduoviridae</taxon>
        <taxon>Maltschvirus</taxon>
        <taxon>Maltschvirus maltsch</taxon>
    </lineage>
</organism>
<sequence>MQLPDSTLEKKHISVSEIREFMACPLRWWYRYGMGLWTSKQTSFFALGTSVHAGLASWYEPFGGGKKSGDLTPAIDAFKSTYAKESATIDWTQEKEKNPISESALGEDMLKAALLEGDDWIASSVERTFMSDIEHSRLGKLPIQLKSVLDMVTKENDVVEHKTADRKWEAGREHGDAQATAYVNAVRQNLGHDPKVTFNIVSKHSKGPNVERRITTRTQDDIDQLYVTVRAILDAREKGAIYPNPTAFVHATCEYRRLCNQWESHPQKLPETQKRMLEMLPGVRNSTLDKLGR</sequence>
<reference evidence="5" key="1">
    <citation type="submission" date="2020-05" db="EMBL/GenBank/DDBJ databases">
        <authorList>
            <person name="Chiriac C."/>
            <person name="Salcher M."/>
            <person name="Ghai R."/>
            <person name="Kavagutti S V."/>
        </authorList>
    </citation>
    <scope>NUCLEOTIDE SEQUENCE</scope>
</reference>
<feature type="domain" description="PD-(D/E)XK endonuclease-like" evidence="1">
    <location>
        <begin position="12"/>
        <end position="260"/>
    </location>
</feature>
<dbReference type="Gene3D" id="3.90.320.10">
    <property type="match status" value="1"/>
</dbReference>
<evidence type="ECO:0000313" key="5">
    <source>
        <dbReference type="EMBL" id="CAB5231120.1"/>
    </source>
</evidence>
<evidence type="ECO:0000313" key="3">
    <source>
        <dbReference type="EMBL" id="CAB4184800.1"/>
    </source>
</evidence>
<evidence type="ECO:0000259" key="1">
    <source>
        <dbReference type="Pfam" id="PF12705"/>
    </source>
</evidence>
<evidence type="ECO:0000313" key="2">
    <source>
        <dbReference type="EMBL" id="CAB4174468.1"/>
    </source>
</evidence>
<dbReference type="EMBL" id="LR796919">
    <property type="protein sequence ID" value="CAB4174468.1"/>
    <property type="molecule type" value="Genomic_DNA"/>
</dbReference>
<dbReference type="Pfam" id="PF12705">
    <property type="entry name" value="PDDEXK_1"/>
    <property type="match status" value="1"/>
</dbReference>
<dbReference type="EMBL" id="LR797185">
    <property type="protein sequence ID" value="CAB4192483.1"/>
    <property type="molecule type" value="Genomic_DNA"/>
</dbReference>
<protein>
    <submittedName>
        <fullName evidence="5">PD-(D/E)XK nuclease superfamily</fullName>
    </submittedName>
</protein>
<name>A0A6J7XJH2_9CAUD</name>
<dbReference type="InterPro" id="IPR038726">
    <property type="entry name" value="PDDEXK_AddAB-type"/>
</dbReference>
<dbReference type="EMBL" id="LR798428">
    <property type="protein sequence ID" value="CAB5231120.1"/>
    <property type="molecule type" value="Genomic_DNA"/>
</dbReference>
<gene>
    <name evidence="3" type="ORF">UFOVP1131_34</name>
    <name evidence="4" type="ORF">UFOVP1245_28</name>
    <name evidence="5" type="ORF">UFOVP1582_26</name>
    <name evidence="2" type="ORF">UFOVP966_48</name>
</gene>